<evidence type="ECO:0000313" key="1">
    <source>
        <dbReference type="Proteomes" id="UP000887566"/>
    </source>
</evidence>
<evidence type="ECO:0000313" key="2">
    <source>
        <dbReference type="WBParaSite" id="PSAMB.scaffold2990size20176.g19901.t1"/>
    </source>
</evidence>
<sequence length="101" mass="12400">MSRRESWARVLHHINGLLADKIKRIFHNKFYHKFRTVSIAWLLAHLKEDMEQDGGFKCLESHLHLIFWGLGFQFQKLNTQPIIFERQDLIKWQYMWQINNY</sequence>
<protein>
    <submittedName>
        <fullName evidence="2">Uncharacterized protein</fullName>
    </submittedName>
</protein>
<dbReference type="Proteomes" id="UP000887566">
    <property type="component" value="Unplaced"/>
</dbReference>
<proteinExistence type="predicted"/>
<organism evidence="1 2">
    <name type="scientific">Plectus sambesii</name>
    <dbReference type="NCBI Taxonomy" id="2011161"/>
    <lineage>
        <taxon>Eukaryota</taxon>
        <taxon>Metazoa</taxon>
        <taxon>Ecdysozoa</taxon>
        <taxon>Nematoda</taxon>
        <taxon>Chromadorea</taxon>
        <taxon>Plectida</taxon>
        <taxon>Plectina</taxon>
        <taxon>Plectoidea</taxon>
        <taxon>Plectidae</taxon>
        <taxon>Plectus</taxon>
    </lineage>
</organism>
<dbReference type="AlphaFoldDB" id="A0A914W2B5"/>
<dbReference type="WBParaSite" id="PSAMB.scaffold2990size20176.g19901.t1">
    <property type="protein sequence ID" value="PSAMB.scaffold2990size20176.g19901.t1"/>
    <property type="gene ID" value="PSAMB.scaffold2990size20176.g19901"/>
</dbReference>
<name>A0A914W2B5_9BILA</name>
<keyword evidence="1" id="KW-1185">Reference proteome</keyword>
<accession>A0A914W2B5</accession>
<reference evidence="2" key="1">
    <citation type="submission" date="2022-11" db="UniProtKB">
        <authorList>
            <consortium name="WormBaseParasite"/>
        </authorList>
    </citation>
    <scope>IDENTIFICATION</scope>
</reference>